<protein>
    <submittedName>
        <fullName evidence="9">Precorrin-2/cobalt-factor-2 C20-methyltransferase</fullName>
        <ecNumber evidence="9">2.1.1.130</ecNumber>
        <ecNumber evidence="9">2.1.1.151</ecNumber>
    </submittedName>
</protein>
<dbReference type="Proteomes" id="UP001497602">
    <property type="component" value="Unassembled WGS sequence"/>
</dbReference>
<dbReference type="GO" id="GO:0043781">
    <property type="term" value="F:cobalt-factor II C20-methyltransferase activity"/>
    <property type="evidence" value="ECO:0007669"/>
    <property type="project" value="UniProtKB-EC"/>
</dbReference>
<dbReference type="EC" id="2.1.1.151" evidence="9"/>
<dbReference type="InterPro" id="IPR012382">
    <property type="entry name" value="CobI/CbiL"/>
</dbReference>
<dbReference type="Pfam" id="PF00590">
    <property type="entry name" value="TP_methylase"/>
    <property type="match status" value="1"/>
</dbReference>
<reference evidence="9 10" key="1">
    <citation type="submission" date="2024-05" db="EMBL/GenBank/DDBJ databases">
        <authorList>
            <person name="Duchaud E."/>
        </authorList>
    </citation>
    <scope>NUCLEOTIDE SEQUENCE [LARGE SCALE GENOMIC DNA]</scope>
    <source>
        <strain evidence="9">Ena-SAMPLE-TAB-13-05-2024-13:56:06:370-140305</strain>
    </source>
</reference>
<dbReference type="Gene3D" id="3.40.1010.10">
    <property type="entry name" value="Cobalt-precorrin-4 Transmethylase, Domain 1"/>
    <property type="match status" value="1"/>
</dbReference>
<dbReference type="Gene3D" id="3.30.950.10">
    <property type="entry name" value="Methyltransferase, Cobalt-precorrin-4 Transmethylase, Domain 2"/>
    <property type="match status" value="1"/>
</dbReference>
<keyword evidence="3" id="KW-0169">Cobalamin biosynthesis</keyword>
<dbReference type="GO" id="GO:0032259">
    <property type="term" value="P:methylation"/>
    <property type="evidence" value="ECO:0007669"/>
    <property type="project" value="UniProtKB-KW"/>
</dbReference>
<dbReference type="RefSeq" id="WP_348737361.1">
    <property type="nucleotide sequence ID" value="NZ_CAXJRC010000007.1"/>
</dbReference>
<comment type="pathway">
    <text evidence="1">Cofactor biosynthesis; adenosylcobalamin biosynthesis.</text>
</comment>
<evidence type="ECO:0000256" key="6">
    <source>
        <dbReference type="ARBA" id="ARBA00022691"/>
    </source>
</evidence>
<dbReference type="PANTHER" id="PTHR43467:SF2">
    <property type="entry name" value="COBALT-PRECORRIN-2 C(20)-METHYLTRANSFERASE"/>
    <property type="match status" value="1"/>
</dbReference>
<evidence type="ECO:0000256" key="1">
    <source>
        <dbReference type="ARBA" id="ARBA00004953"/>
    </source>
</evidence>
<dbReference type="PIRSF" id="PIRSF036427">
    <property type="entry name" value="Precrrn-2_mtase"/>
    <property type="match status" value="1"/>
</dbReference>
<proteinExistence type="inferred from homology"/>
<sequence>MVYGVALGPGDPELLTIKALRVLKESDVIFYPGSSYQGRKKSYVYPLLKYHQLENKDLRGFYLEMSDDRSQSKRVYALTASEIQELVDQGKKVAVVCEGDLSLYASFSYVLEHLKKLNIPVELIPGINSFSLGAAKHQTHLSLLNDKIAVVPRVKSIEEIENYFVKIDTLILMKVKTSWQYFYKQLTQQTWQFYYCERLGTNQEYITTNIQEISEREIPYFSLLIIKKNRTND</sequence>
<dbReference type="EC" id="2.1.1.130" evidence="9"/>
<name>A0ABM9PIY2_9FLAO</name>
<accession>A0ABM9PIY2</accession>
<comment type="caution">
    <text evidence="9">The sequence shown here is derived from an EMBL/GenBank/DDBJ whole genome shotgun (WGS) entry which is preliminary data.</text>
</comment>
<keyword evidence="4 9" id="KW-0489">Methyltransferase</keyword>
<evidence type="ECO:0000256" key="7">
    <source>
        <dbReference type="PIRNR" id="PIRNR036427"/>
    </source>
</evidence>
<dbReference type="InterPro" id="IPR014776">
    <property type="entry name" value="4pyrrole_Mease_sub2"/>
</dbReference>
<keyword evidence="10" id="KW-1185">Reference proteome</keyword>
<dbReference type="EMBL" id="CAXJRC010000007">
    <property type="protein sequence ID" value="CAL2105538.1"/>
    <property type="molecule type" value="Genomic_DNA"/>
</dbReference>
<organism evidence="9 10">
    <name type="scientific">Tenacibaculum vairaonense</name>
    <dbReference type="NCBI Taxonomy" id="3137860"/>
    <lineage>
        <taxon>Bacteria</taxon>
        <taxon>Pseudomonadati</taxon>
        <taxon>Bacteroidota</taxon>
        <taxon>Flavobacteriia</taxon>
        <taxon>Flavobacteriales</taxon>
        <taxon>Flavobacteriaceae</taxon>
        <taxon>Tenacibaculum</taxon>
    </lineage>
</organism>
<evidence type="ECO:0000256" key="4">
    <source>
        <dbReference type="ARBA" id="ARBA00022603"/>
    </source>
</evidence>
<keyword evidence="5 9" id="KW-0808">Transferase</keyword>
<gene>
    <name evidence="9" type="ORF">T190115A13A_160071</name>
</gene>
<dbReference type="SUPFAM" id="SSF53790">
    <property type="entry name" value="Tetrapyrrole methylase"/>
    <property type="match status" value="1"/>
</dbReference>
<feature type="domain" description="Tetrapyrrole methylase" evidence="8">
    <location>
        <begin position="1"/>
        <end position="213"/>
    </location>
</feature>
<dbReference type="InterPro" id="IPR035996">
    <property type="entry name" value="4pyrrol_Methylase_sf"/>
</dbReference>
<evidence type="ECO:0000256" key="5">
    <source>
        <dbReference type="ARBA" id="ARBA00022679"/>
    </source>
</evidence>
<evidence type="ECO:0000313" key="10">
    <source>
        <dbReference type="Proteomes" id="UP001497602"/>
    </source>
</evidence>
<evidence type="ECO:0000256" key="3">
    <source>
        <dbReference type="ARBA" id="ARBA00022573"/>
    </source>
</evidence>
<keyword evidence="6" id="KW-0949">S-adenosyl-L-methionine</keyword>
<dbReference type="InterPro" id="IPR006364">
    <property type="entry name" value="CobI/CbiL/CobIJ_dom"/>
</dbReference>
<dbReference type="PANTHER" id="PTHR43467">
    <property type="entry name" value="COBALT-PRECORRIN-2 C(20)-METHYLTRANSFERASE"/>
    <property type="match status" value="1"/>
</dbReference>
<comment type="similarity">
    <text evidence="2 7">Belongs to the precorrin methyltransferase family.</text>
</comment>
<dbReference type="NCBIfam" id="TIGR01467">
    <property type="entry name" value="cobI_cbiL"/>
    <property type="match status" value="1"/>
</dbReference>
<evidence type="ECO:0000259" key="8">
    <source>
        <dbReference type="Pfam" id="PF00590"/>
    </source>
</evidence>
<dbReference type="CDD" id="cd11645">
    <property type="entry name" value="Precorrin_2_C20_MT"/>
    <property type="match status" value="1"/>
</dbReference>
<evidence type="ECO:0000256" key="2">
    <source>
        <dbReference type="ARBA" id="ARBA00005879"/>
    </source>
</evidence>
<dbReference type="InterPro" id="IPR014777">
    <property type="entry name" value="4pyrrole_Mease_sub1"/>
</dbReference>
<evidence type="ECO:0000313" key="9">
    <source>
        <dbReference type="EMBL" id="CAL2105538.1"/>
    </source>
</evidence>
<dbReference type="GO" id="GO:0030788">
    <property type="term" value="F:precorrin-2 C20-methyltransferase activity"/>
    <property type="evidence" value="ECO:0007669"/>
    <property type="project" value="UniProtKB-EC"/>
</dbReference>
<dbReference type="InterPro" id="IPR000878">
    <property type="entry name" value="4pyrrol_Mease"/>
</dbReference>